<feature type="domain" description="ABC transporter" evidence="11">
    <location>
        <begin position="5"/>
        <end position="240"/>
    </location>
</feature>
<dbReference type="GeneID" id="34301690"/>
<proteinExistence type="inferred from homology"/>
<dbReference type="Gene3D" id="3.40.50.300">
    <property type="entry name" value="P-loop containing nucleotide triphosphate hydrolases"/>
    <property type="match status" value="1"/>
</dbReference>
<reference evidence="12 14" key="1">
    <citation type="submission" date="2015-12" db="EMBL/GenBank/DDBJ databases">
        <authorList>
            <person name="Andreevskaya M."/>
        </authorList>
    </citation>
    <scope>NUCLEOTIDE SEQUENCE [LARGE SCALE GENOMIC DNA]</scope>
    <source>
        <strain evidence="12 14">C122c</strain>
    </source>
</reference>
<keyword evidence="7" id="KW-1278">Translocase</keyword>
<keyword evidence="8" id="KW-0472">Membrane</keyword>
<evidence type="ECO:0000313" key="13">
    <source>
        <dbReference type="EMBL" id="MBZ5962105.1"/>
    </source>
</evidence>
<dbReference type="InterPro" id="IPR050095">
    <property type="entry name" value="ECF_ABC_transporter_ATP-bd"/>
</dbReference>
<dbReference type="AlphaFoldDB" id="A0A9Q3SUS2"/>
<evidence type="ECO:0000256" key="6">
    <source>
        <dbReference type="ARBA" id="ARBA00022840"/>
    </source>
</evidence>
<organism evidence="13 15">
    <name type="scientific">Leuconostoc gasicomitatum</name>
    <dbReference type="NCBI Taxonomy" id="115778"/>
    <lineage>
        <taxon>Bacteria</taxon>
        <taxon>Bacillati</taxon>
        <taxon>Bacillota</taxon>
        <taxon>Bacilli</taxon>
        <taxon>Lactobacillales</taxon>
        <taxon>Lactobacillaceae</taxon>
        <taxon>Leuconostoc</taxon>
        <taxon>Leuconostoc gelidum group</taxon>
    </lineage>
</organism>
<dbReference type="EMBL" id="JAHBFI010000006">
    <property type="protein sequence ID" value="MBZ5962105.1"/>
    <property type="molecule type" value="Genomic_DNA"/>
</dbReference>
<evidence type="ECO:0000256" key="4">
    <source>
        <dbReference type="ARBA" id="ARBA00022475"/>
    </source>
</evidence>
<dbReference type="PANTHER" id="PTHR43553:SF24">
    <property type="entry name" value="ENERGY-COUPLING FACTOR TRANSPORTER ATP-BINDING PROTEIN ECFA1"/>
    <property type="match status" value="1"/>
</dbReference>
<dbReference type="GO" id="GO:0016887">
    <property type="term" value="F:ATP hydrolysis activity"/>
    <property type="evidence" value="ECO:0007669"/>
    <property type="project" value="InterPro"/>
</dbReference>
<evidence type="ECO:0000256" key="2">
    <source>
        <dbReference type="ARBA" id="ARBA00005417"/>
    </source>
</evidence>
<dbReference type="RefSeq" id="WP_013231985.1">
    <property type="nucleotide sequence ID" value="NZ_BPKT01000011.1"/>
</dbReference>
<comment type="similarity">
    <text evidence="2">Belongs to the ABC transporter superfamily.</text>
</comment>
<gene>
    <name evidence="12" type="ORF">C122C_0224</name>
    <name evidence="13" type="ORF">KIJ12_02850</name>
</gene>
<protein>
    <submittedName>
        <fullName evidence="12">ATPase component of general energizing module of ECF transporters</fullName>
    </submittedName>
    <submittedName>
        <fullName evidence="13">Energy-coupling factor transporter ATPase</fullName>
    </submittedName>
</protein>
<dbReference type="GO" id="GO:0043190">
    <property type="term" value="C:ATP-binding cassette (ABC) transporter complex"/>
    <property type="evidence" value="ECO:0007669"/>
    <property type="project" value="TreeGrafter"/>
</dbReference>
<keyword evidence="4" id="KW-1003">Cell membrane</keyword>
<dbReference type="EMBL" id="FBSY01000019">
    <property type="protein sequence ID" value="CUW19049.1"/>
    <property type="molecule type" value="Genomic_DNA"/>
</dbReference>
<evidence type="ECO:0000256" key="3">
    <source>
        <dbReference type="ARBA" id="ARBA00022448"/>
    </source>
</evidence>
<keyword evidence="14" id="KW-1185">Reference proteome</keyword>
<accession>A0A9Q3SUS2</accession>
<name>A0A9Q3SUS2_9LACO</name>
<dbReference type="SMART" id="SM00382">
    <property type="entry name" value="AAA"/>
    <property type="match status" value="1"/>
</dbReference>
<evidence type="ECO:0000259" key="11">
    <source>
        <dbReference type="PROSITE" id="PS50893"/>
    </source>
</evidence>
<dbReference type="InterPro" id="IPR017871">
    <property type="entry name" value="ABC_transporter-like_CS"/>
</dbReference>
<evidence type="ECO:0000313" key="15">
    <source>
        <dbReference type="Proteomes" id="UP000752647"/>
    </source>
</evidence>
<evidence type="ECO:0000256" key="7">
    <source>
        <dbReference type="ARBA" id="ARBA00022967"/>
    </source>
</evidence>
<dbReference type="PROSITE" id="PS50893">
    <property type="entry name" value="ABC_TRANSPORTER_2"/>
    <property type="match status" value="1"/>
</dbReference>
<evidence type="ECO:0000256" key="10">
    <source>
        <dbReference type="ARBA" id="ARBA00063221"/>
    </source>
</evidence>
<evidence type="ECO:0000313" key="12">
    <source>
        <dbReference type="EMBL" id="CUW19049.1"/>
    </source>
</evidence>
<dbReference type="InterPro" id="IPR027417">
    <property type="entry name" value="P-loop_NTPase"/>
</dbReference>
<comment type="caution">
    <text evidence="13">The sequence shown here is derived from an EMBL/GenBank/DDBJ whole genome shotgun (WGS) entry which is preliminary data.</text>
</comment>
<dbReference type="PANTHER" id="PTHR43553">
    <property type="entry name" value="HEAVY METAL TRANSPORTER"/>
    <property type="match status" value="1"/>
</dbReference>
<dbReference type="PROSITE" id="PS00211">
    <property type="entry name" value="ABC_TRANSPORTER_1"/>
    <property type="match status" value="1"/>
</dbReference>
<dbReference type="SUPFAM" id="SSF52540">
    <property type="entry name" value="P-loop containing nucleoside triphosphate hydrolases"/>
    <property type="match status" value="1"/>
</dbReference>
<dbReference type="GO" id="GO:0005524">
    <property type="term" value="F:ATP binding"/>
    <property type="evidence" value="ECO:0007669"/>
    <property type="project" value="UniProtKB-KW"/>
</dbReference>
<keyword evidence="6" id="KW-0067">ATP-binding</keyword>
<dbReference type="InterPro" id="IPR015856">
    <property type="entry name" value="ABC_transpr_CbiO/EcfA_su"/>
</dbReference>
<evidence type="ECO:0000313" key="14">
    <source>
        <dbReference type="Proteomes" id="UP000199271"/>
    </source>
</evidence>
<evidence type="ECO:0000256" key="5">
    <source>
        <dbReference type="ARBA" id="ARBA00022741"/>
    </source>
</evidence>
<comment type="subunit">
    <text evidence="10">Forms a stable energy-coupling factor (ECF) transporter complex probably composed of 2 membrane-embedded substrate-binding proteins (S component), 2 ATP-binding proteins (A component) and 2 transmembrane proteins (T component). This complex interacts with a number of substrate-specific components, including FolT, PanT and RibU for 5-formyltetrahydrofolate, pantothenate and riboflavin respectively.</text>
</comment>
<dbReference type="InterPro" id="IPR003439">
    <property type="entry name" value="ABC_transporter-like_ATP-bd"/>
</dbReference>
<dbReference type="Proteomes" id="UP000199271">
    <property type="component" value="Unassembled WGS sequence"/>
</dbReference>
<dbReference type="InterPro" id="IPR030947">
    <property type="entry name" value="EcfA_1"/>
</dbReference>
<keyword evidence="3" id="KW-0813">Transport</keyword>
<evidence type="ECO:0000256" key="8">
    <source>
        <dbReference type="ARBA" id="ARBA00023136"/>
    </source>
</evidence>
<dbReference type="Proteomes" id="UP000752647">
    <property type="component" value="Unassembled WGS sequence"/>
</dbReference>
<reference evidence="13" key="2">
    <citation type="submission" date="2021-05" db="EMBL/GenBank/DDBJ databases">
        <title>Pangenome of Leuconostoc gelidum warrants species status for Leuconostoc gelidum subsp. gasicomitatum.</title>
        <authorList>
            <person name="Johansson P."/>
            <person name="Sade E."/>
            <person name="Hultman J."/>
            <person name="Auvinen P."/>
            <person name="Bjorkroth J."/>
        </authorList>
    </citation>
    <scope>NUCLEOTIDE SEQUENCE</scope>
    <source>
        <strain evidence="13">A.21.4</strain>
    </source>
</reference>
<comment type="function">
    <text evidence="9">ATP-binding (A) component of a common energy-coupling factor (ECF) ABC-transporter complex. Unlike classic ABC transporters this ECF transporter provides the energy necessary to transport a number of different substrates including 5-formyltetrahydrofolate, pantothenate and riboflavin. Expression of the complex plus FolT in E.coli allows 5-formyltetrahydrofolate uptake; 5-formyltetrahydrofolate is not taken up in the absence of FolT or the EcfA1A2T complex.</text>
</comment>
<keyword evidence="5" id="KW-0547">Nucleotide-binding</keyword>
<comment type="subcellular location">
    <subcellularLocation>
        <location evidence="1">Cell membrane</location>
        <topology evidence="1">Peripheral membrane protein</topology>
    </subcellularLocation>
</comment>
<dbReference type="Pfam" id="PF00005">
    <property type="entry name" value="ABC_tran"/>
    <property type="match status" value="1"/>
</dbReference>
<dbReference type="NCBIfam" id="NF010167">
    <property type="entry name" value="PRK13648.1"/>
    <property type="match status" value="1"/>
</dbReference>
<evidence type="ECO:0000256" key="9">
    <source>
        <dbReference type="ARBA" id="ARBA00058851"/>
    </source>
</evidence>
<sequence length="273" mass="30171">MTQAIKINNLKYTYDDKDTVFDDFNLEINAGQWLALVGHNGSGKSTLAKLILGLIEADNGTITVFGEQLRIDTVHHVREQIGMVFQNPDNQFVGATVADDVAFGLENKEMPSSDMPNVIDEALTIVGMQDFKDREPHMLSGGQKQRVALASVLALQPKIIILDEATAMLDPDGRATVMATLQGLKQRFGSELTLITITHDMNEAMLADRVVVINDGQLILDGAPSEVFSQYDVMHHNGLELPFVGELAVRLDPKPDGYLDERELIKWLSDLKK</sequence>
<dbReference type="OMA" id="HPRDQFV"/>
<dbReference type="InterPro" id="IPR003593">
    <property type="entry name" value="AAA+_ATPase"/>
</dbReference>
<evidence type="ECO:0000256" key="1">
    <source>
        <dbReference type="ARBA" id="ARBA00004202"/>
    </source>
</evidence>
<dbReference type="CDD" id="cd03225">
    <property type="entry name" value="ABC_cobalt_CbiO_domain1"/>
    <property type="match status" value="1"/>
</dbReference>
<dbReference type="NCBIfam" id="TIGR04520">
    <property type="entry name" value="ECF_ATPase_1"/>
    <property type="match status" value="1"/>
</dbReference>
<dbReference type="GO" id="GO:0042626">
    <property type="term" value="F:ATPase-coupled transmembrane transporter activity"/>
    <property type="evidence" value="ECO:0007669"/>
    <property type="project" value="TreeGrafter"/>
</dbReference>
<dbReference type="FunFam" id="3.40.50.300:FF:000224">
    <property type="entry name" value="Energy-coupling factor transporter ATP-binding protein EcfA"/>
    <property type="match status" value="1"/>
</dbReference>